<protein>
    <recommendedName>
        <fullName evidence="9">Protein FAR1-RELATED SEQUENCE</fullName>
    </recommendedName>
</protein>
<evidence type="ECO:0000256" key="2">
    <source>
        <dbReference type="ARBA" id="ARBA00022771"/>
    </source>
</evidence>
<dbReference type="InterPro" id="IPR007527">
    <property type="entry name" value="Znf_SWIM"/>
</dbReference>
<evidence type="ECO:0008006" key="9">
    <source>
        <dbReference type="Google" id="ProtNLM"/>
    </source>
</evidence>
<dbReference type="InterPro" id="IPR018289">
    <property type="entry name" value="MULE_transposase_dom"/>
</dbReference>
<evidence type="ECO:0000256" key="1">
    <source>
        <dbReference type="ARBA" id="ARBA00022723"/>
    </source>
</evidence>
<evidence type="ECO:0000256" key="3">
    <source>
        <dbReference type="ARBA" id="ARBA00022833"/>
    </source>
</evidence>
<dbReference type="AlphaFoldDB" id="A0AAP0N9B4"/>
<gene>
    <name evidence="7" type="ORF">L1049_010419</name>
</gene>
<name>A0AAP0N9B4_LIQFO</name>
<feature type="domain" description="SWIM-type" evidence="6">
    <location>
        <begin position="519"/>
        <end position="554"/>
    </location>
</feature>
<dbReference type="Pfam" id="PF04434">
    <property type="entry name" value="SWIM"/>
    <property type="match status" value="1"/>
</dbReference>
<dbReference type="InterPro" id="IPR006564">
    <property type="entry name" value="Znf_PMZ"/>
</dbReference>
<dbReference type="PROSITE" id="PS50811">
    <property type="entry name" value="WRKY"/>
    <property type="match status" value="1"/>
</dbReference>
<keyword evidence="8" id="KW-1185">Reference proteome</keyword>
<dbReference type="GO" id="GO:0043565">
    <property type="term" value="F:sequence-specific DNA binding"/>
    <property type="evidence" value="ECO:0007669"/>
    <property type="project" value="InterPro"/>
</dbReference>
<accession>A0AAP0N9B4</accession>
<evidence type="ECO:0000313" key="7">
    <source>
        <dbReference type="EMBL" id="KAK9267982.1"/>
    </source>
</evidence>
<dbReference type="Proteomes" id="UP001415857">
    <property type="component" value="Unassembled WGS sequence"/>
</dbReference>
<dbReference type="EMBL" id="JBBPBK010000016">
    <property type="protein sequence ID" value="KAK9267982.1"/>
    <property type="molecule type" value="Genomic_DNA"/>
</dbReference>
<sequence length="658" mass="76488">MELASDKSVDHGEWKPKLGMEFDSELAAYEFYNAYGRRLGFSIRKNYACTNKKTGEMTSRIYVCSKEGVREEKRRNEPPKNPRSETRTGCLAKMGVKLNRANCKFKINSFEEEHNHKLAPIKCSYMMTSQQSIFDLQPPETELAERSGSAQELLSKQVGGRECLGFTKVDQKSYLRGRRMKSLAYGEVGNMMRYFRRRTVNNPSFYYDVQFDSEEQITNIFWADARMIIDYSQFGDIVSFDTTNKINKECRPFVVFIGFNHHRETVVFGAALMYDETAESFSWLFETFLEAMSNKPPKTILTEQDATMAEALSQVMPSTFHRLCKCHIMQNVVKHVSNVGPKPGCVKGALAYFMDHIDEEDDFVAAWEKMLDDYSVRGNDWLNSLFALKKKWANAYVRLAWTASMKGTQLNESFCALLKDYLRSDYDVVQFLMHFEMVLAEKRHKELEADLALSQNLPKVKMPYKILLQARNLYTKSIFEEFQAEYFSSIDLITRSPVEDDDGNKMYTVDDDSGNKVWYVKRYKSDDSLCCSCRLFEMSGILCRHALKILREELKVRELPTQYILKRWTRYARSTNVQDMHGRNVEAYAWLEEAERYRILMTGWRTISDRAAQYKDAFTCALQTQDKLQAMLEEVIHAHKDGQMQEMDDHSVEDANTV</sequence>
<dbReference type="Pfam" id="PF03101">
    <property type="entry name" value="FAR1"/>
    <property type="match status" value="1"/>
</dbReference>
<evidence type="ECO:0000259" key="6">
    <source>
        <dbReference type="PROSITE" id="PS50966"/>
    </source>
</evidence>
<dbReference type="PANTHER" id="PTHR47718:SF2">
    <property type="entry name" value="PROTEIN FAR1-RELATED SEQUENCE 5-LIKE"/>
    <property type="match status" value="1"/>
</dbReference>
<evidence type="ECO:0000259" key="5">
    <source>
        <dbReference type="PROSITE" id="PS50811"/>
    </source>
</evidence>
<organism evidence="7 8">
    <name type="scientific">Liquidambar formosana</name>
    <name type="common">Formosan gum</name>
    <dbReference type="NCBI Taxonomy" id="63359"/>
    <lineage>
        <taxon>Eukaryota</taxon>
        <taxon>Viridiplantae</taxon>
        <taxon>Streptophyta</taxon>
        <taxon>Embryophyta</taxon>
        <taxon>Tracheophyta</taxon>
        <taxon>Spermatophyta</taxon>
        <taxon>Magnoliopsida</taxon>
        <taxon>eudicotyledons</taxon>
        <taxon>Gunneridae</taxon>
        <taxon>Pentapetalae</taxon>
        <taxon>Saxifragales</taxon>
        <taxon>Altingiaceae</taxon>
        <taxon>Liquidambar</taxon>
    </lineage>
</organism>
<dbReference type="InterPro" id="IPR003657">
    <property type="entry name" value="WRKY_dom"/>
</dbReference>
<keyword evidence="3" id="KW-0862">Zinc</keyword>
<evidence type="ECO:0000256" key="4">
    <source>
        <dbReference type="PROSITE-ProRule" id="PRU00325"/>
    </source>
</evidence>
<dbReference type="SMART" id="SM00575">
    <property type="entry name" value="ZnF_PMZ"/>
    <property type="match status" value="1"/>
</dbReference>
<comment type="caution">
    <text evidence="7">The sequence shown here is derived from an EMBL/GenBank/DDBJ whole genome shotgun (WGS) entry which is preliminary data.</text>
</comment>
<dbReference type="PANTHER" id="PTHR47718">
    <property type="entry name" value="OS01G0519700 PROTEIN"/>
    <property type="match status" value="1"/>
</dbReference>
<keyword evidence="1" id="KW-0479">Metal-binding</keyword>
<feature type="domain" description="WRKY" evidence="5">
    <location>
        <begin position="53"/>
        <end position="119"/>
    </location>
</feature>
<dbReference type="Pfam" id="PF10551">
    <property type="entry name" value="MULE"/>
    <property type="match status" value="1"/>
</dbReference>
<dbReference type="GO" id="GO:0008270">
    <property type="term" value="F:zinc ion binding"/>
    <property type="evidence" value="ECO:0007669"/>
    <property type="project" value="UniProtKB-KW"/>
</dbReference>
<reference evidence="7 8" key="1">
    <citation type="journal article" date="2024" name="Plant J.">
        <title>Genome sequences and population genomics reveal climatic adaptation and genomic divergence between two closely related sweetgum species.</title>
        <authorList>
            <person name="Xu W.Q."/>
            <person name="Ren C.Q."/>
            <person name="Zhang X.Y."/>
            <person name="Comes H.P."/>
            <person name="Liu X.H."/>
            <person name="Li Y.G."/>
            <person name="Kettle C.J."/>
            <person name="Jalonen R."/>
            <person name="Gaisberger H."/>
            <person name="Ma Y.Z."/>
            <person name="Qiu Y.X."/>
        </authorList>
    </citation>
    <scope>NUCLEOTIDE SEQUENCE [LARGE SCALE GENOMIC DNA]</scope>
    <source>
        <strain evidence="7">Hangzhou</strain>
    </source>
</reference>
<dbReference type="PROSITE" id="PS50966">
    <property type="entry name" value="ZF_SWIM"/>
    <property type="match status" value="1"/>
</dbReference>
<keyword evidence="2 4" id="KW-0863">Zinc-finger</keyword>
<evidence type="ECO:0000313" key="8">
    <source>
        <dbReference type="Proteomes" id="UP001415857"/>
    </source>
</evidence>
<dbReference type="InterPro" id="IPR004330">
    <property type="entry name" value="FAR1_DNA_bnd_dom"/>
</dbReference>
<proteinExistence type="predicted"/>
<dbReference type="GO" id="GO:0003700">
    <property type="term" value="F:DNA-binding transcription factor activity"/>
    <property type="evidence" value="ECO:0007669"/>
    <property type="project" value="InterPro"/>
</dbReference>